<evidence type="ECO:0000313" key="2">
    <source>
        <dbReference type="EMBL" id="EFL41309.1"/>
    </source>
</evidence>
<feature type="region of interest" description="Disordered" evidence="1">
    <location>
        <begin position="95"/>
        <end position="114"/>
    </location>
</feature>
<reference evidence="2" key="1">
    <citation type="submission" date="2009-02" db="EMBL/GenBank/DDBJ databases">
        <title>Annotation of Streptomyces griseoflavus strain Tu4000.</title>
        <authorList>
            <consortium name="The Broad Institute Genome Sequencing Platform"/>
            <consortium name="Broad Institute Microbial Sequencing Center"/>
            <person name="Fischbach M."/>
            <person name="Godfrey P."/>
            <person name="Ward D."/>
            <person name="Young S."/>
            <person name="Zeng Q."/>
            <person name="Koehrsen M."/>
            <person name="Alvarado L."/>
            <person name="Berlin A.M."/>
            <person name="Bochicchio J."/>
            <person name="Borenstein D."/>
            <person name="Chapman S.B."/>
            <person name="Chen Z."/>
            <person name="Engels R."/>
            <person name="Freedman E."/>
            <person name="Gellesch M."/>
            <person name="Goldberg J."/>
            <person name="Griggs A."/>
            <person name="Gujja S."/>
            <person name="Heilman E.R."/>
            <person name="Heiman D.I."/>
            <person name="Hepburn T.A."/>
            <person name="Howarth C."/>
            <person name="Jen D."/>
            <person name="Larson L."/>
            <person name="Lewis B."/>
            <person name="Mehta T."/>
            <person name="Park D."/>
            <person name="Pearson M."/>
            <person name="Richards J."/>
            <person name="Roberts A."/>
            <person name="Saif S."/>
            <person name="Shea T.D."/>
            <person name="Shenoy N."/>
            <person name="Sisk P."/>
            <person name="Stolte C."/>
            <person name="Sykes S.N."/>
            <person name="Thomson T."/>
            <person name="Walk T."/>
            <person name="White J."/>
            <person name="Yandava C."/>
            <person name="Straight P."/>
            <person name="Clardy J."/>
            <person name="Hung D."/>
            <person name="Kolter R."/>
            <person name="Mekalanos J."/>
            <person name="Walker S."/>
            <person name="Walsh C.T."/>
            <person name="Wieland-Brown L.C."/>
            <person name="Haas B."/>
            <person name="Nusbaum C."/>
            <person name="Birren B."/>
        </authorList>
    </citation>
    <scope>NUCLEOTIDE SEQUENCE [LARGE SCALE GENOMIC DNA]</scope>
    <source>
        <strain evidence="2">Tu4000</strain>
    </source>
</reference>
<dbReference type="RefSeq" id="WP_004931259.1">
    <property type="nucleotide sequence ID" value="NZ_GG657758.1"/>
</dbReference>
<gene>
    <name evidence="2" type="ORF">SSRG_04113</name>
</gene>
<name>D9Y0B4_9ACTN</name>
<keyword evidence="3" id="KW-1185">Reference proteome</keyword>
<organism evidence="2 3">
    <name type="scientific">Streptomyces griseoflavus Tu4000</name>
    <dbReference type="NCBI Taxonomy" id="467200"/>
    <lineage>
        <taxon>Bacteria</taxon>
        <taxon>Bacillati</taxon>
        <taxon>Actinomycetota</taxon>
        <taxon>Actinomycetes</taxon>
        <taxon>Kitasatosporales</taxon>
        <taxon>Streptomycetaceae</taxon>
        <taxon>Streptomyces</taxon>
    </lineage>
</organism>
<dbReference type="AlphaFoldDB" id="D9Y0B4"/>
<evidence type="ECO:0000256" key="1">
    <source>
        <dbReference type="SAM" id="MobiDB-lite"/>
    </source>
</evidence>
<proteinExistence type="predicted"/>
<evidence type="ECO:0000313" key="3">
    <source>
        <dbReference type="Proteomes" id="UP000002968"/>
    </source>
</evidence>
<dbReference type="HOGENOM" id="CLU_139749_0_0_11"/>
<dbReference type="EMBL" id="GG657758">
    <property type="protein sequence ID" value="EFL41309.1"/>
    <property type="molecule type" value="Genomic_DNA"/>
</dbReference>
<dbReference type="Proteomes" id="UP000002968">
    <property type="component" value="Unassembled WGS sequence"/>
</dbReference>
<protein>
    <submittedName>
        <fullName evidence="2">Uncharacterized protein</fullName>
    </submittedName>
</protein>
<sequence length="114" mass="12308">MALGRKGARRIVVDGTAYRWRLRRRPTYSQALCWSSCTYVVEHADAPGTTLVVTTSQPHLSNWLGRLGNPVLPSDVANAIASALRQGWIPTHAGSPFHLDQSAGSTPCPELAGE</sequence>
<accession>D9Y0B4</accession>